<accession>A0A933E9X8</accession>
<evidence type="ECO:0000313" key="1">
    <source>
        <dbReference type="EMBL" id="MBI4251424.1"/>
    </source>
</evidence>
<protein>
    <recommendedName>
        <fullName evidence="3">Phage tail tape measure protein</fullName>
    </recommendedName>
</protein>
<comment type="caution">
    <text evidence="1">The sequence shown here is derived from an EMBL/GenBank/DDBJ whole genome shotgun (WGS) entry which is preliminary data.</text>
</comment>
<reference evidence="1" key="1">
    <citation type="submission" date="2020-07" db="EMBL/GenBank/DDBJ databases">
        <title>Huge and variable diversity of episymbiotic CPR bacteria and DPANN archaea in groundwater ecosystems.</title>
        <authorList>
            <person name="He C.Y."/>
            <person name="Keren R."/>
            <person name="Whittaker M."/>
            <person name="Farag I.F."/>
            <person name="Doudna J."/>
            <person name="Cate J.H.D."/>
            <person name="Banfield J.F."/>
        </authorList>
    </citation>
    <scope>NUCLEOTIDE SEQUENCE</scope>
    <source>
        <strain evidence="1">NC_groundwater_1370_Ag_S-0.2um_69_93</strain>
    </source>
</reference>
<dbReference type="EMBL" id="JACQRX010000140">
    <property type="protein sequence ID" value="MBI4251424.1"/>
    <property type="molecule type" value="Genomic_DNA"/>
</dbReference>
<name>A0A933E9X8_UNCTE</name>
<organism evidence="1 2">
    <name type="scientific">Tectimicrobiota bacterium</name>
    <dbReference type="NCBI Taxonomy" id="2528274"/>
    <lineage>
        <taxon>Bacteria</taxon>
        <taxon>Pseudomonadati</taxon>
        <taxon>Nitrospinota/Tectimicrobiota group</taxon>
        <taxon>Candidatus Tectimicrobiota</taxon>
    </lineage>
</organism>
<evidence type="ECO:0000313" key="2">
    <source>
        <dbReference type="Proteomes" id="UP000752292"/>
    </source>
</evidence>
<sequence length="373" mass="38505">MSRVLEGIDSKFRSIFTDQAKLSFEAGQKAFTDLHKTLDEGLSGVFATTFTATTKETHDAWEKFLKLMEASFYQSLGRMASALVQENLLAPLFKLGQEAVGGLLSAGKSLFLGEGGLVTKPTLSVLGEAGPEVVLPLEAAGAFVRKTLAGAAGEAALNEAAKRAALEAGLEIGVEEAGAGAAAAAGLATGAALFVFVDAINAGLGGQSAIRAIGDIALGERGPGLLQKGLGALGVPAFRKRGGEFNLPMIQALYAEALAAPPLPPFSFNELMARLGSDDPGRARALLAPYLGEGGFITGPTLALLGEAGREAVLPLDSPLSIRALQEGLRPVVREAFAEERRGAPRAIVFEWGAFDLRGRSCRTGEASSGSPG</sequence>
<evidence type="ECO:0008006" key="3">
    <source>
        <dbReference type="Google" id="ProtNLM"/>
    </source>
</evidence>
<gene>
    <name evidence="1" type="ORF">HY618_03110</name>
</gene>
<proteinExistence type="predicted"/>
<dbReference type="Proteomes" id="UP000752292">
    <property type="component" value="Unassembled WGS sequence"/>
</dbReference>
<dbReference type="AlphaFoldDB" id="A0A933E9X8"/>